<evidence type="ECO:0000313" key="5">
    <source>
        <dbReference type="Proteomes" id="UP000316714"/>
    </source>
</evidence>
<comment type="similarity">
    <text evidence="2 3">Belongs to the LOG family.</text>
</comment>
<dbReference type="SUPFAM" id="SSF102405">
    <property type="entry name" value="MCP/YpsA-like"/>
    <property type="match status" value="1"/>
</dbReference>
<dbReference type="GO" id="GO:0005829">
    <property type="term" value="C:cytosol"/>
    <property type="evidence" value="ECO:0007669"/>
    <property type="project" value="TreeGrafter"/>
</dbReference>
<name>A0A5C5V6A5_9BACT</name>
<dbReference type="GO" id="GO:0008714">
    <property type="term" value="F:AMP nucleosidase activity"/>
    <property type="evidence" value="ECO:0007669"/>
    <property type="project" value="UniProtKB-EC"/>
</dbReference>
<accession>A0A5C5V6A5</accession>
<dbReference type="OrthoDB" id="9801098at2"/>
<comment type="catalytic activity">
    <reaction evidence="1">
        <text>AMP + H2O = D-ribose 5-phosphate + adenine</text>
        <dbReference type="Rhea" id="RHEA:20129"/>
        <dbReference type="ChEBI" id="CHEBI:15377"/>
        <dbReference type="ChEBI" id="CHEBI:16708"/>
        <dbReference type="ChEBI" id="CHEBI:78346"/>
        <dbReference type="ChEBI" id="CHEBI:456215"/>
        <dbReference type="EC" id="3.2.2.4"/>
    </reaction>
</comment>
<gene>
    <name evidence="4" type="primary">yvdD</name>
    <name evidence="4" type="ORF">KOR34_33050</name>
</gene>
<reference evidence="4 5" key="1">
    <citation type="submission" date="2019-02" db="EMBL/GenBank/DDBJ databases">
        <title>Deep-cultivation of Planctomycetes and their phenomic and genomic characterization uncovers novel biology.</title>
        <authorList>
            <person name="Wiegand S."/>
            <person name="Jogler M."/>
            <person name="Boedeker C."/>
            <person name="Pinto D."/>
            <person name="Vollmers J."/>
            <person name="Rivas-Marin E."/>
            <person name="Kohn T."/>
            <person name="Peeters S.H."/>
            <person name="Heuer A."/>
            <person name="Rast P."/>
            <person name="Oberbeckmann S."/>
            <person name="Bunk B."/>
            <person name="Jeske O."/>
            <person name="Meyerdierks A."/>
            <person name="Storesund J.E."/>
            <person name="Kallscheuer N."/>
            <person name="Luecker S."/>
            <person name="Lage O.M."/>
            <person name="Pohl T."/>
            <person name="Merkel B.J."/>
            <person name="Hornburger P."/>
            <person name="Mueller R.-W."/>
            <person name="Bruemmer F."/>
            <person name="Labrenz M."/>
            <person name="Spormann A.M."/>
            <person name="Op Den Camp H."/>
            <person name="Overmann J."/>
            <person name="Amann R."/>
            <person name="Jetten M.S.M."/>
            <person name="Mascher T."/>
            <person name="Medema M.H."/>
            <person name="Devos D.P."/>
            <person name="Kaster A.-K."/>
            <person name="Ovreas L."/>
            <person name="Rohde M."/>
            <person name="Galperin M.Y."/>
            <person name="Jogler C."/>
        </authorList>
    </citation>
    <scope>NUCLEOTIDE SEQUENCE [LARGE SCALE GENOMIC DNA]</scope>
    <source>
        <strain evidence="4 5">KOR34</strain>
    </source>
</reference>
<dbReference type="EMBL" id="SIHJ01000002">
    <property type="protein sequence ID" value="TWT33473.1"/>
    <property type="molecule type" value="Genomic_DNA"/>
</dbReference>
<dbReference type="PANTHER" id="PTHR31223">
    <property type="entry name" value="LOG FAMILY PROTEIN YJL055W"/>
    <property type="match status" value="1"/>
</dbReference>
<dbReference type="EC" id="3.2.2.n1" evidence="3"/>
<evidence type="ECO:0000256" key="1">
    <source>
        <dbReference type="ARBA" id="ARBA00000274"/>
    </source>
</evidence>
<organism evidence="4 5">
    <name type="scientific">Posidoniimonas corsicana</name>
    <dbReference type="NCBI Taxonomy" id="1938618"/>
    <lineage>
        <taxon>Bacteria</taxon>
        <taxon>Pseudomonadati</taxon>
        <taxon>Planctomycetota</taxon>
        <taxon>Planctomycetia</taxon>
        <taxon>Pirellulales</taxon>
        <taxon>Lacipirellulaceae</taxon>
        <taxon>Posidoniimonas</taxon>
    </lineage>
</organism>
<keyword evidence="3" id="KW-0378">Hydrolase</keyword>
<dbReference type="Pfam" id="PF03641">
    <property type="entry name" value="Lysine_decarbox"/>
    <property type="match status" value="1"/>
</dbReference>
<proteinExistence type="inferred from homology"/>
<dbReference type="RefSeq" id="WP_146566133.1">
    <property type="nucleotide sequence ID" value="NZ_SIHJ01000002.1"/>
</dbReference>
<protein>
    <recommendedName>
        <fullName evidence="3">Cytokinin riboside 5'-monophosphate phosphoribohydrolase</fullName>
        <ecNumber evidence="3">3.2.2.n1</ecNumber>
    </recommendedName>
</protein>
<dbReference type="Gene3D" id="3.40.50.450">
    <property type="match status" value="1"/>
</dbReference>
<evidence type="ECO:0000256" key="2">
    <source>
        <dbReference type="ARBA" id="ARBA00006763"/>
    </source>
</evidence>
<keyword evidence="5" id="KW-1185">Reference proteome</keyword>
<dbReference type="InterPro" id="IPR031100">
    <property type="entry name" value="LOG_fam"/>
</dbReference>
<dbReference type="NCBIfam" id="TIGR00730">
    <property type="entry name" value="Rossman fold protein, TIGR00730 family"/>
    <property type="match status" value="1"/>
</dbReference>
<dbReference type="GO" id="GO:0009691">
    <property type="term" value="P:cytokinin biosynthetic process"/>
    <property type="evidence" value="ECO:0007669"/>
    <property type="project" value="UniProtKB-UniRule"/>
</dbReference>
<keyword evidence="3" id="KW-0203">Cytokinin biosynthesis</keyword>
<comment type="caution">
    <text evidence="4">The sequence shown here is derived from an EMBL/GenBank/DDBJ whole genome shotgun (WGS) entry which is preliminary data.</text>
</comment>
<evidence type="ECO:0000313" key="4">
    <source>
        <dbReference type="EMBL" id="TWT33473.1"/>
    </source>
</evidence>
<sequence>MPTTTTQRVCVYCGSSPACDPAFLQGARRLGEVLADAGLTAVYGGGGIGSMGELAEGVLSRGGRIVGVMPRFMVDLEWAHTRLEELHLVDDMRVRKHQMLEGSAAAVALPGGCGTFEELMEAITLKRLGIYLSPIVLVNQRGYFDPLIEMLERAAAENFMAQKHLQMWSVVERPDDVPAAIADAPAWSEDARRFANLRDQA</sequence>
<dbReference type="AlphaFoldDB" id="A0A5C5V6A5"/>
<dbReference type="PANTHER" id="PTHR31223:SF70">
    <property type="entry name" value="LOG FAMILY PROTEIN YJL055W"/>
    <property type="match status" value="1"/>
</dbReference>
<dbReference type="InterPro" id="IPR005269">
    <property type="entry name" value="LOG"/>
</dbReference>
<evidence type="ECO:0000256" key="3">
    <source>
        <dbReference type="RuleBase" id="RU363015"/>
    </source>
</evidence>
<dbReference type="Proteomes" id="UP000316714">
    <property type="component" value="Unassembled WGS sequence"/>
</dbReference>